<dbReference type="GO" id="GO:0006355">
    <property type="term" value="P:regulation of DNA-templated transcription"/>
    <property type="evidence" value="ECO:0007669"/>
    <property type="project" value="UniProtKB-UniRule"/>
</dbReference>
<dbReference type="InterPro" id="IPR013196">
    <property type="entry name" value="HTH_11"/>
</dbReference>
<dbReference type="Gene3D" id="2.30.30.100">
    <property type="match status" value="1"/>
</dbReference>
<dbReference type="InterPro" id="IPR036388">
    <property type="entry name" value="WH-like_DNA-bd_sf"/>
</dbReference>
<dbReference type="GO" id="GO:0005524">
    <property type="term" value="F:ATP binding"/>
    <property type="evidence" value="ECO:0007669"/>
    <property type="project" value="UniProtKB-UniRule"/>
</dbReference>
<comment type="similarity">
    <text evidence="2">Belongs to the biotin--protein ligase family.</text>
</comment>
<protein>
    <recommendedName>
        <fullName evidence="2">Bifunctional ligase/repressor BirA</fullName>
    </recommendedName>
    <alternativeName>
        <fullName evidence="2">Biotin operon repressor</fullName>
    </alternativeName>
    <alternativeName>
        <fullName evidence="2">Biotin--[acetyl-CoA-carboxylase] ligase</fullName>
        <ecNumber evidence="2">6.3.4.15</ecNumber>
    </alternativeName>
    <alternativeName>
        <fullName evidence="2">Biotin--protein ligase</fullName>
    </alternativeName>
    <alternativeName>
        <fullName evidence="2">Biotin-[acetyl-CoA carboxylase] synthetase</fullName>
    </alternativeName>
</protein>
<dbReference type="SUPFAM" id="SSF55681">
    <property type="entry name" value="Class II aaRS and biotin synthetases"/>
    <property type="match status" value="1"/>
</dbReference>
<dbReference type="EMBL" id="VLKY01000001">
    <property type="protein sequence ID" value="TWI58299.1"/>
    <property type="molecule type" value="Genomic_DNA"/>
</dbReference>
<feature type="binding site" evidence="2">
    <location>
        <begin position="113"/>
        <end position="115"/>
    </location>
    <ligand>
        <name>biotin</name>
        <dbReference type="ChEBI" id="CHEBI:57586"/>
    </ligand>
</feature>
<feature type="domain" description="BPL/LPL catalytic" evidence="3">
    <location>
        <begin position="63"/>
        <end position="250"/>
    </location>
</feature>
<feature type="binding site" evidence="2">
    <location>
        <begin position="84"/>
        <end position="86"/>
    </location>
    <ligand>
        <name>biotin</name>
        <dbReference type="ChEBI" id="CHEBI:57586"/>
    </ligand>
</feature>
<dbReference type="InterPro" id="IPR030855">
    <property type="entry name" value="Bifunct_BirA"/>
</dbReference>
<reference evidence="4 5" key="1">
    <citation type="journal article" date="2015" name="Stand. Genomic Sci.">
        <title>Genomic Encyclopedia of Bacterial and Archaeal Type Strains, Phase III: the genomes of soil and plant-associated and newly described type strains.</title>
        <authorList>
            <person name="Whitman W.B."/>
            <person name="Woyke T."/>
            <person name="Klenk H.P."/>
            <person name="Zhou Y."/>
            <person name="Lilburn T.G."/>
            <person name="Beck B.J."/>
            <person name="De Vos P."/>
            <person name="Vandamme P."/>
            <person name="Eisen J.A."/>
            <person name="Garrity G."/>
            <person name="Hugenholtz P."/>
            <person name="Kyrpides N.C."/>
        </authorList>
    </citation>
    <scope>NUCLEOTIDE SEQUENCE [LARGE SCALE GENOMIC DNA]</scope>
    <source>
        <strain evidence="4 5">CGMCC 1.6858</strain>
    </source>
</reference>
<evidence type="ECO:0000259" key="3">
    <source>
        <dbReference type="PROSITE" id="PS51733"/>
    </source>
</evidence>
<dbReference type="InterPro" id="IPR008988">
    <property type="entry name" value="Transcriptional_repressor_C"/>
</dbReference>
<keyword evidence="2" id="KW-0067">ATP-binding</keyword>
<keyword evidence="2" id="KW-0238">DNA-binding</keyword>
<dbReference type="PANTHER" id="PTHR12835:SF5">
    <property type="entry name" value="BIOTIN--PROTEIN LIGASE"/>
    <property type="match status" value="1"/>
</dbReference>
<dbReference type="HAMAP" id="MF_00978">
    <property type="entry name" value="Bifunct_BirA"/>
    <property type="match status" value="1"/>
</dbReference>
<dbReference type="Gene3D" id="3.30.930.10">
    <property type="entry name" value="Bira Bifunctional Protein, Domain 2"/>
    <property type="match status" value="1"/>
</dbReference>
<keyword evidence="2" id="KW-0805">Transcription regulation</keyword>
<evidence type="ECO:0000256" key="1">
    <source>
        <dbReference type="ARBA" id="ARBA00022598"/>
    </source>
</evidence>
<dbReference type="InterPro" id="IPR004408">
    <property type="entry name" value="Biotin_CoA_COase_ligase"/>
</dbReference>
<dbReference type="InterPro" id="IPR004143">
    <property type="entry name" value="BPL_LPL_catalytic"/>
</dbReference>
<proteinExistence type="inferred from homology"/>
<evidence type="ECO:0000313" key="4">
    <source>
        <dbReference type="EMBL" id="TWI58299.1"/>
    </source>
</evidence>
<dbReference type="InterPro" id="IPR036390">
    <property type="entry name" value="WH_DNA-bd_sf"/>
</dbReference>
<dbReference type="EC" id="6.3.4.15" evidence="2"/>
<dbReference type="AlphaFoldDB" id="A0A562QNI0"/>
<keyword evidence="2" id="KW-0678">Repressor</keyword>
<keyword evidence="2" id="KW-0547">Nucleotide-binding</keyword>
<dbReference type="Gene3D" id="1.10.10.10">
    <property type="entry name" value="Winged helix-like DNA-binding domain superfamily/Winged helix DNA-binding domain"/>
    <property type="match status" value="1"/>
</dbReference>
<comment type="caution">
    <text evidence="4">The sequence shown here is derived from an EMBL/GenBank/DDBJ whole genome shotgun (WGS) entry which is preliminary data.</text>
</comment>
<dbReference type="PROSITE" id="PS51733">
    <property type="entry name" value="BPL_LPL_CATALYTIC"/>
    <property type="match status" value="1"/>
</dbReference>
<dbReference type="Pfam" id="PF03099">
    <property type="entry name" value="BPL_LplA_LipB"/>
    <property type="match status" value="1"/>
</dbReference>
<dbReference type="GO" id="GO:0003677">
    <property type="term" value="F:DNA binding"/>
    <property type="evidence" value="ECO:0007669"/>
    <property type="project" value="UniProtKB-UniRule"/>
</dbReference>
<dbReference type="NCBIfam" id="NF008847">
    <property type="entry name" value="PRK11886.1-2"/>
    <property type="match status" value="1"/>
</dbReference>
<dbReference type="PANTHER" id="PTHR12835">
    <property type="entry name" value="BIOTIN PROTEIN LIGASE"/>
    <property type="match status" value="1"/>
</dbReference>
<comment type="function">
    <text evidence="2">Acts both as a biotin--[acetyl-CoA-carboxylase] ligase and a biotin-operon repressor. In the presence of ATP, BirA activates biotin to form the BirA-biotinyl-5'-adenylate (BirA-bio-5'-AMP or holoBirA) complex. HoloBirA can either transfer the biotinyl moiety to the biotin carboxyl carrier protein (BCCP) subunit of acetyl-CoA carboxylase, or bind to the biotin operator site and inhibit transcription of the operon.</text>
</comment>
<dbReference type="SUPFAM" id="SSF46785">
    <property type="entry name" value="Winged helix' DNA-binding domain"/>
    <property type="match status" value="1"/>
</dbReference>
<keyword evidence="2" id="KW-0804">Transcription</keyword>
<accession>A0A562QNI0</accession>
<dbReference type="NCBIfam" id="NF008848">
    <property type="entry name" value="PRK11886.1-3"/>
    <property type="match status" value="1"/>
</dbReference>
<feature type="binding site" evidence="2">
    <location>
        <position position="180"/>
    </location>
    <ligand>
        <name>biotin</name>
        <dbReference type="ChEBI" id="CHEBI:57586"/>
    </ligand>
</feature>
<keyword evidence="2" id="KW-0092">Biotin</keyword>
<dbReference type="GO" id="GO:0005737">
    <property type="term" value="C:cytoplasm"/>
    <property type="evidence" value="ECO:0007669"/>
    <property type="project" value="TreeGrafter"/>
</dbReference>
<dbReference type="SUPFAM" id="SSF50037">
    <property type="entry name" value="C-terminal domain of transcriptional repressors"/>
    <property type="match status" value="1"/>
</dbReference>
<evidence type="ECO:0000256" key="2">
    <source>
        <dbReference type="HAMAP-Rule" id="MF_00978"/>
    </source>
</evidence>
<comment type="catalytic activity">
    <reaction evidence="2">
        <text>biotin + L-lysyl-[protein] + ATP = N(6)-biotinyl-L-lysyl-[protein] + AMP + diphosphate + H(+)</text>
        <dbReference type="Rhea" id="RHEA:11756"/>
        <dbReference type="Rhea" id="RHEA-COMP:9752"/>
        <dbReference type="Rhea" id="RHEA-COMP:10505"/>
        <dbReference type="ChEBI" id="CHEBI:15378"/>
        <dbReference type="ChEBI" id="CHEBI:29969"/>
        <dbReference type="ChEBI" id="CHEBI:30616"/>
        <dbReference type="ChEBI" id="CHEBI:33019"/>
        <dbReference type="ChEBI" id="CHEBI:57586"/>
        <dbReference type="ChEBI" id="CHEBI:83144"/>
        <dbReference type="ChEBI" id="CHEBI:456215"/>
        <dbReference type="EC" id="6.3.4.15"/>
    </reaction>
</comment>
<name>A0A562QNI0_9PSED</name>
<keyword evidence="1 2" id="KW-0436">Ligase</keyword>
<keyword evidence="5" id="KW-1185">Reference proteome</keyword>
<evidence type="ECO:0000313" key="5">
    <source>
        <dbReference type="Proteomes" id="UP000316905"/>
    </source>
</evidence>
<sequence>MAISALLICLADGKFHSGEQLGRLLGISRSAVWKQLQAIEEKTGLTFFKVPGKGYRLAEPLELLTPHLIKCVDWPVSILDTIDSTNAEALRRVLNGATQPPFVLLAEHQTSGRGRRGRLWVSPYAKNIYLTLALSIQGGVRQLEGLSLVVGLAVVITLRKIGLKDVGLKWPNDILLHNRKLAGVLVEISGDPADICTAIIGIGLNVNMRSAENIDQPWISLHEAIGHPVSRNELVSGLLEELRVLLGLHQEQGFAELGKRWEENHLWQGREVVLSSGVHQVNGTVLGIGLDGSLRLNVDGHEKSFSGGELSLRLNNDS</sequence>
<gene>
    <name evidence="2" type="primary">birA</name>
    <name evidence="4" type="ORF">IQ22_00003</name>
</gene>
<dbReference type="Proteomes" id="UP000316905">
    <property type="component" value="Unassembled WGS sequence"/>
</dbReference>
<dbReference type="Pfam" id="PF08279">
    <property type="entry name" value="HTH_11"/>
    <property type="match status" value="1"/>
</dbReference>
<dbReference type="CDD" id="cd16442">
    <property type="entry name" value="BPL"/>
    <property type="match status" value="1"/>
</dbReference>
<feature type="binding site" evidence="2">
    <location>
        <position position="109"/>
    </location>
    <ligand>
        <name>biotin</name>
        <dbReference type="ChEBI" id="CHEBI:57586"/>
    </ligand>
</feature>
<dbReference type="NCBIfam" id="TIGR00121">
    <property type="entry name" value="birA_ligase"/>
    <property type="match status" value="1"/>
</dbReference>
<dbReference type="InterPro" id="IPR045864">
    <property type="entry name" value="aa-tRNA-synth_II/BPL/LPL"/>
</dbReference>
<dbReference type="GO" id="GO:0004077">
    <property type="term" value="F:biotin--[biotin carboxyl-carrier protein] ligase activity"/>
    <property type="evidence" value="ECO:0007669"/>
    <property type="project" value="UniProtKB-UniRule"/>
</dbReference>
<feature type="DNA-binding region" description="H-T-H motif" evidence="2">
    <location>
        <begin position="18"/>
        <end position="37"/>
    </location>
</feature>
<organism evidence="4 5">
    <name type="scientific">Pseudomonas duriflava</name>
    <dbReference type="NCBI Taxonomy" id="459528"/>
    <lineage>
        <taxon>Bacteria</taxon>
        <taxon>Pseudomonadati</taxon>
        <taxon>Pseudomonadota</taxon>
        <taxon>Gammaproteobacteria</taxon>
        <taxon>Pseudomonadales</taxon>
        <taxon>Pseudomonadaceae</taxon>
        <taxon>Pseudomonas</taxon>
    </lineage>
</organism>